<keyword evidence="1" id="KW-1133">Transmembrane helix</keyword>
<evidence type="ECO:0000313" key="3">
    <source>
        <dbReference type="Proteomes" id="UP000617340"/>
    </source>
</evidence>
<feature type="transmembrane region" description="Helical" evidence="1">
    <location>
        <begin position="35"/>
        <end position="59"/>
    </location>
</feature>
<name>A0A834N050_VESGE</name>
<comment type="caution">
    <text evidence="2">The sequence shown here is derived from an EMBL/GenBank/DDBJ whole genome shotgun (WGS) entry which is preliminary data.</text>
</comment>
<evidence type="ECO:0000313" key="2">
    <source>
        <dbReference type="EMBL" id="KAF7390079.1"/>
    </source>
</evidence>
<dbReference type="AlphaFoldDB" id="A0A834N050"/>
<keyword evidence="3" id="KW-1185">Reference proteome</keyword>
<evidence type="ECO:0000256" key="1">
    <source>
        <dbReference type="SAM" id="Phobius"/>
    </source>
</evidence>
<protein>
    <submittedName>
        <fullName evidence="2">Uncharacterized protein</fullName>
    </submittedName>
</protein>
<reference evidence="2" key="1">
    <citation type="journal article" date="2020" name="G3 (Bethesda)">
        <title>High-Quality Assemblies for Three Invasive Social Wasps from the &lt;i&gt;Vespula&lt;/i&gt; Genus.</title>
        <authorList>
            <person name="Harrop T.W.R."/>
            <person name="Guhlin J."/>
            <person name="McLaughlin G.M."/>
            <person name="Permina E."/>
            <person name="Stockwell P."/>
            <person name="Gilligan J."/>
            <person name="Le Lec M.F."/>
            <person name="Gruber M.A.M."/>
            <person name="Quinn O."/>
            <person name="Lovegrove M."/>
            <person name="Duncan E.J."/>
            <person name="Remnant E.J."/>
            <person name="Van Eeckhoven J."/>
            <person name="Graham B."/>
            <person name="Knapp R.A."/>
            <person name="Langford K.W."/>
            <person name="Kronenberg Z."/>
            <person name="Press M.O."/>
            <person name="Eacker S.M."/>
            <person name="Wilson-Rankin E.E."/>
            <person name="Purcell J."/>
            <person name="Lester P.J."/>
            <person name="Dearden P.K."/>
        </authorList>
    </citation>
    <scope>NUCLEOTIDE SEQUENCE</scope>
    <source>
        <strain evidence="2">Linc-1</strain>
    </source>
</reference>
<keyword evidence="1" id="KW-0812">Transmembrane</keyword>
<accession>A0A834N050</accession>
<gene>
    <name evidence="2" type="ORF">HZH68_011936</name>
</gene>
<organism evidence="2 3">
    <name type="scientific">Vespula germanica</name>
    <name type="common">German yellow jacket</name>
    <name type="synonym">Paravespula germanica</name>
    <dbReference type="NCBI Taxonomy" id="30212"/>
    <lineage>
        <taxon>Eukaryota</taxon>
        <taxon>Metazoa</taxon>
        <taxon>Ecdysozoa</taxon>
        <taxon>Arthropoda</taxon>
        <taxon>Hexapoda</taxon>
        <taxon>Insecta</taxon>
        <taxon>Pterygota</taxon>
        <taxon>Neoptera</taxon>
        <taxon>Endopterygota</taxon>
        <taxon>Hymenoptera</taxon>
        <taxon>Apocrita</taxon>
        <taxon>Aculeata</taxon>
        <taxon>Vespoidea</taxon>
        <taxon>Vespidae</taxon>
        <taxon>Vespinae</taxon>
        <taxon>Vespula</taxon>
    </lineage>
</organism>
<keyword evidence="1" id="KW-0472">Membrane</keyword>
<sequence>MKPWHGQDSVVSAFSFASGAQTTNDEFGLPELQRVFPSVALVSIVVAAAAVAAAAAASVTATAGDPLLRVLQHHEYQGNSRRVFKSLSYQSEEEKEEEKEVVTATAAVVVVIVVERYRFCEPSVSFDFSRNGNLSKSVSLFPVRLDELGNKLRFARESSVLLSFCVPISTMHQRERRFQLDDATCDYYYSQSGIDIR</sequence>
<dbReference type="Proteomes" id="UP000617340">
    <property type="component" value="Unassembled WGS sequence"/>
</dbReference>
<dbReference type="EMBL" id="JACSDZ010000012">
    <property type="protein sequence ID" value="KAF7390079.1"/>
    <property type="molecule type" value="Genomic_DNA"/>
</dbReference>
<proteinExistence type="predicted"/>